<dbReference type="GO" id="GO:0000976">
    <property type="term" value="F:transcription cis-regulatory region binding"/>
    <property type="evidence" value="ECO:0007669"/>
    <property type="project" value="TreeGrafter"/>
</dbReference>
<dbReference type="EMBL" id="CZAI01000004">
    <property type="protein sequence ID" value="CUP38523.1"/>
    <property type="molecule type" value="Genomic_DNA"/>
</dbReference>
<evidence type="ECO:0000256" key="1">
    <source>
        <dbReference type="ARBA" id="ARBA00023015"/>
    </source>
</evidence>
<gene>
    <name evidence="6" type="ORF">ERS852494_02127</name>
</gene>
<evidence type="ECO:0000256" key="2">
    <source>
        <dbReference type="ARBA" id="ARBA00023125"/>
    </source>
</evidence>
<dbReference type="InterPro" id="IPR009057">
    <property type="entry name" value="Homeodomain-like_sf"/>
</dbReference>
<dbReference type="InterPro" id="IPR001647">
    <property type="entry name" value="HTH_TetR"/>
</dbReference>
<feature type="domain" description="HTH tetR-type" evidence="5">
    <location>
        <begin position="25"/>
        <end position="85"/>
    </location>
</feature>
<proteinExistence type="predicted"/>
<sequence>MGISENADSPLLSSREIKLMQYPKDDIQKEILKAAEKGFLENGFPKAYMREIAQEAQVGLSNIYNYFKSKDDIFCTVVRPVISAFERMLHEHHGRYGADIMEMYSTESLCKNLRRYIELLVLRIFMERN</sequence>
<dbReference type="GO" id="GO:0003700">
    <property type="term" value="F:DNA-binding transcription factor activity"/>
    <property type="evidence" value="ECO:0007669"/>
    <property type="project" value="TreeGrafter"/>
</dbReference>
<dbReference type="PANTHER" id="PTHR30055:SF234">
    <property type="entry name" value="HTH-TYPE TRANSCRIPTIONAL REGULATOR BETI"/>
    <property type="match status" value="1"/>
</dbReference>
<reference evidence="6 7" key="1">
    <citation type="submission" date="2015-09" db="EMBL/GenBank/DDBJ databases">
        <authorList>
            <consortium name="Pathogen Informatics"/>
        </authorList>
    </citation>
    <scope>NUCLEOTIDE SEQUENCE [LARGE SCALE GENOMIC DNA]</scope>
    <source>
        <strain evidence="6 7">2789STDY5834880</strain>
    </source>
</reference>
<dbReference type="InterPro" id="IPR050109">
    <property type="entry name" value="HTH-type_TetR-like_transc_reg"/>
</dbReference>
<evidence type="ECO:0000256" key="3">
    <source>
        <dbReference type="ARBA" id="ARBA00023163"/>
    </source>
</evidence>
<accession>A0A174MQJ1</accession>
<evidence type="ECO:0000313" key="6">
    <source>
        <dbReference type="EMBL" id="CUP38523.1"/>
    </source>
</evidence>
<dbReference type="Gene3D" id="1.10.357.10">
    <property type="entry name" value="Tetracycline Repressor, domain 2"/>
    <property type="match status" value="1"/>
</dbReference>
<feature type="DNA-binding region" description="H-T-H motif" evidence="4">
    <location>
        <begin position="48"/>
        <end position="67"/>
    </location>
</feature>
<protein>
    <submittedName>
        <fullName evidence="6">Transcriptional regulator</fullName>
    </submittedName>
</protein>
<dbReference type="PANTHER" id="PTHR30055">
    <property type="entry name" value="HTH-TYPE TRANSCRIPTIONAL REGULATOR RUTR"/>
    <property type="match status" value="1"/>
</dbReference>
<keyword evidence="3" id="KW-0804">Transcription</keyword>
<evidence type="ECO:0000313" key="7">
    <source>
        <dbReference type="Proteomes" id="UP000095657"/>
    </source>
</evidence>
<dbReference type="STRING" id="47678.ERS852494_02127"/>
<dbReference type="Pfam" id="PF00440">
    <property type="entry name" value="TetR_N"/>
    <property type="match status" value="1"/>
</dbReference>
<dbReference type="SUPFAM" id="SSF46689">
    <property type="entry name" value="Homeodomain-like"/>
    <property type="match status" value="1"/>
</dbReference>
<dbReference type="AlphaFoldDB" id="A0A174MQJ1"/>
<dbReference type="PRINTS" id="PR00455">
    <property type="entry name" value="HTHTETR"/>
</dbReference>
<keyword evidence="2 4" id="KW-0238">DNA-binding</keyword>
<dbReference type="Proteomes" id="UP000095657">
    <property type="component" value="Unassembled WGS sequence"/>
</dbReference>
<dbReference type="PROSITE" id="PS50977">
    <property type="entry name" value="HTH_TETR_2"/>
    <property type="match status" value="1"/>
</dbReference>
<name>A0A174MQJ1_9BACE</name>
<organism evidence="6 7">
    <name type="scientific">Bacteroides caccae</name>
    <dbReference type="NCBI Taxonomy" id="47678"/>
    <lineage>
        <taxon>Bacteria</taxon>
        <taxon>Pseudomonadati</taxon>
        <taxon>Bacteroidota</taxon>
        <taxon>Bacteroidia</taxon>
        <taxon>Bacteroidales</taxon>
        <taxon>Bacteroidaceae</taxon>
        <taxon>Bacteroides</taxon>
    </lineage>
</organism>
<evidence type="ECO:0000256" key="4">
    <source>
        <dbReference type="PROSITE-ProRule" id="PRU00335"/>
    </source>
</evidence>
<keyword evidence="1" id="KW-0805">Transcription regulation</keyword>
<evidence type="ECO:0000259" key="5">
    <source>
        <dbReference type="PROSITE" id="PS50977"/>
    </source>
</evidence>